<reference evidence="2 3" key="1">
    <citation type="submission" date="2023-12" db="EMBL/GenBank/DDBJ databases">
        <title>A high-quality genome assembly for Dillenia turbinata (Dilleniales).</title>
        <authorList>
            <person name="Chanderbali A."/>
        </authorList>
    </citation>
    <scope>NUCLEOTIDE SEQUENCE [LARGE SCALE GENOMIC DNA]</scope>
    <source>
        <strain evidence="2">LSX21</strain>
        <tissue evidence="2">Leaf</tissue>
    </source>
</reference>
<evidence type="ECO:0000313" key="3">
    <source>
        <dbReference type="Proteomes" id="UP001370490"/>
    </source>
</evidence>
<dbReference type="AlphaFoldDB" id="A0AAN8W482"/>
<evidence type="ECO:0000313" key="2">
    <source>
        <dbReference type="EMBL" id="KAK6941257.1"/>
    </source>
</evidence>
<dbReference type="Gene3D" id="1.25.40.10">
    <property type="entry name" value="Tetratricopeptide repeat domain"/>
    <property type="match status" value="3"/>
</dbReference>
<keyword evidence="1" id="KW-0677">Repeat</keyword>
<gene>
    <name evidence="2" type="ORF">RJ641_026634</name>
</gene>
<accession>A0AAN8W482</accession>
<dbReference type="NCBIfam" id="TIGR00756">
    <property type="entry name" value="PPR"/>
    <property type="match status" value="1"/>
</dbReference>
<dbReference type="InterPro" id="IPR002885">
    <property type="entry name" value="PPR_rpt"/>
</dbReference>
<dbReference type="GO" id="GO:0009451">
    <property type="term" value="P:RNA modification"/>
    <property type="evidence" value="ECO:0007669"/>
    <property type="project" value="InterPro"/>
</dbReference>
<dbReference type="GO" id="GO:0003723">
    <property type="term" value="F:RNA binding"/>
    <property type="evidence" value="ECO:0007669"/>
    <property type="project" value="InterPro"/>
</dbReference>
<sequence>MNVKCGNVVDHAFVAFQAIPSKDVSWNAIKAGFAENGFADEAFKLKRPSYLCFSRSNDCLLLWERDALLCSVTDDLVGNVSVFNALVGFYLRTGHMEDREKLVQQVASSILGLMECNYCWIFLNRIDSVTLVSVLPACAHLQKMWLGKQIHGYIFRHLNLYSNTKVANAVLSFYAKCNDIDAAFHTFSMISRRDLISWNAMLAAFDELGSEARITTGLSYNINFFMVMVIQLLRMQYFDGYAKCGNMEYVFKIFGSLSWKKNWMMILIMMHMSKKKLVETNLTIWNLMIRAFAENRYPVQALDMVHKLQVVRMKADFMTVMSILPVCAQIATLHLLKQCHVYVVRSRFEIVQLMVALCFLKMRKHKRCLQAFPINPRKGCLIFTAMVGGYATHGMGEALKKVFYHMLESGIKLDNVLITTVLSACGHTGLVDEGWEIFFSPDRVHGMKPTMEQYACMVDLLPWEGRIEEAYSFASAMPNEGNANAWRTLLGTSKTHHHVELEHIVADRLFEIEDSDIGNYVALSKMHAADARWDRVMEIRRLMKLKDLKKPGCSWMEVEKRRNMFVAGELSYLQQGAIYNMSRI</sequence>
<dbReference type="PANTHER" id="PTHR47926">
    <property type="entry name" value="PENTATRICOPEPTIDE REPEAT-CONTAINING PROTEIN"/>
    <property type="match status" value="1"/>
</dbReference>
<dbReference type="InterPro" id="IPR046960">
    <property type="entry name" value="PPR_At4g14850-like_plant"/>
</dbReference>
<comment type="caution">
    <text evidence="2">The sequence shown here is derived from an EMBL/GenBank/DDBJ whole genome shotgun (WGS) entry which is preliminary data.</text>
</comment>
<dbReference type="Pfam" id="PF20431">
    <property type="entry name" value="E_motif"/>
    <property type="match status" value="1"/>
</dbReference>
<dbReference type="EMBL" id="JBAMMX010000004">
    <property type="protein sequence ID" value="KAK6941257.1"/>
    <property type="molecule type" value="Genomic_DNA"/>
</dbReference>
<keyword evidence="3" id="KW-1185">Reference proteome</keyword>
<dbReference type="FunFam" id="1.25.40.10:FF:000090">
    <property type="entry name" value="Pentatricopeptide repeat-containing protein, chloroplastic"/>
    <property type="match status" value="1"/>
</dbReference>
<dbReference type="InterPro" id="IPR011990">
    <property type="entry name" value="TPR-like_helical_dom_sf"/>
</dbReference>
<dbReference type="Proteomes" id="UP001370490">
    <property type="component" value="Unassembled WGS sequence"/>
</dbReference>
<name>A0AAN8W482_9MAGN</name>
<organism evidence="2 3">
    <name type="scientific">Dillenia turbinata</name>
    <dbReference type="NCBI Taxonomy" id="194707"/>
    <lineage>
        <taxon>Eukaryota</taxon>
        <taxon>Viridiplantae</taxon>
        <taxon>Streptophyta</taxon>
        <taxon>Embryophyta</taxon>
        <taxon>Tracheophyta</taxon>
        <taxon>Spermatophyta</taxon>
        <taxon>Magnoliopsida</taxon>
        <taxon>eudicotyledons</taxon>
        <taxon>Gunneridae</taxon>
        <taxon>Pentapetalae</taxon>
        <taxon>Dilleniales</taxon>
        <taxon>Dilleniaceae</taxon>
        <taxon>Dillenia</taxon>
    </lineage>
</organism>
<dbReference type="Pfam" id="PF01535">
    <property type="entry name" value="PPR"/>
    <property type="match status" value="3"/>
</dbReference>
<proteinExistence type="predicted"/>
<dbReference type="PANTHER" id="PTHR47926:SF481">
    <property type="entry name" value="TETRATRICOPEPTIDE-LIKE HELICAL DOMAIN SUPERFAMILY"/>
    <property type="match status" value="1"/>
</dbReference>
<evidence type="ECO:0000256" key="1">
    <source>
        <dbReference type="ARBA" id="ARBA00022737"/>
    </source>
</evidence>
<protein>
    <submittedName>
        <fullName evidence="2">Pentatricopeptide repeat</fullName>
    </submittedName>
</protein>
<dbReference type="InterPro" id="IPR046848">
    <property type="entry name" value="E_motif"/>
</dbReference>